<evidence type="ECO:0000259" key="2">
    <source>
        <dbReference type="Pfam" id="PF13476"/>
    </source>
</evidence>
<sequence length="610" mass="67949">MLIESVRIKSFQSFDDSGMIHFQPGMNLIVGQNNVGKSALLRSMLPALADDRHRTADRWQEHHLRRPEIALDLVLSGRELYEEILVKGESQTTYIPISPEKLPQSSDFVFELLNSPGIKFQLTRRPGAGFESPYPSHQLFTYDQRIGQQVSAALSVRDLELTINNQYTTSDSLPELANSIWGKGMFYFAAERMNVGEANPGYDARLASNASNLPNVLNTLNSERGTVFQKLVYHLREIFPTVGNISVRTRPSDNRLEIRVWPTEQMDHINLSFPLSSSGTGVSQVLSLLTAIMTVEGQAVVMIDEINSFLHPAAVKALLRIINSDYSRHQYIISSHAPEVISHGKSSSVHLVRRHAYETKVERIDIEKVEEARSVAEHLGVSMSDVFAAERVIWVEGQTEEICFPTLYKALVAEIPRGVVFISVLATGDFNRTKDADRVFEVYKRLTSATSTILVGVVFSFDAEGLSETQKNDLQRKAQGSVMFLPRRNLESFCIDAEALGDFINSKAEKVIVNSALVEAKLKELAGSEGNRTQAWDGDLNDREWLGEVDGAKIVQQACRALSDETVTFSKKDDSLSVLMSIAKRKPQQLAELTAYLRSLVGKAVQSDEG</sequence>
<dbReference type="Proteomes" id="UP001526246">
    <property type="component" value="Unassembled WGS sequence"/>
</dbReference>
<dbReference type="InterPro" id="IPR038729">
    <property type="entry name" value="Rad50/SbcC_AAA"/>
</dbReference>
<dbReference type="InterPro" id="IPR027417">
    <property type="entry name" value="P-loop_NTPase"/>
</dbReference>
<dbReference type="RefSeq" id="WP_264880941.1">
    <property type="nucleotide sequence ID" value="NZ_JAPDOB010000001.1"/>
</dbReference>
<dbReference type="Pfam" id="PF13476">
    <property type="entry name" value="AAA_23"/>
    <property type="match status" value="1"/>
</dbReference>
<dbReference type="Pfam" id="PF13304">
    <property type="entry name" value="AAA_21"/>
    <property type="match status" value="1"/>
</dbReference>
<evidence type="ECO:0000259" key="1">
    <source>
        <dbReference type="Pfam" id="PF13304"/>
    </source>
</evidence>
<reference evidence="3 4" key="1">
    <citation type="submission" date="2022-10" db="EMBL/GenBank/DDBJ databases">
        <title>Sphingomonas sp.</title>
        <authorList>
            <person name="Jin C."/>
        </authorList>
    </citation>
    <scope>NUCLEOTIDE SEQUENCE [LARGE SCALE GENOMIC DNA]</scope>
    <source>
        <strain evidence="3 4">BN140010</strain>
    </source>
</reference>
<accession>A0ABT3JCX4</accession>
<gene>
    <name evidence="3" type="ORF">OMW55_03800</name>
</gene>
<dbReference type="Gene3D" id="3.40.50.300">
    <property type="entry name" value="P-loop containing nucleotide triphosphate hydrolases"/>
    <property type="match status" value="2"/>
</dbReference>
<dbReference type="PANTHER" id="PTHR43581:SF4">
    <property type="entry name" value="ATP_GTP PHOSPHATASE"/>
    <property type="match status" value="1"/>
</dbReference>
<proteinExistence type="predicted"/>
<feature type="domain" description="ATPase AAA-type core" evidence="1">
    <location>
        <begin position="273"/>
        <end position="342"/>
    </location>
</feature>
<dbReference type="SUPFAM" id="SSF52540">
    <property type="entry name" value="P-loop containing nucleoside triphosphate hydrolases"/>
    <property type="match status" value="1"/>
</dbReference>
<keyword evidence="4" id="KW-1185">Reference proteome</keyword>
<evidence type="ECO:0000313" key="4">
    <source>
        <dbReference type="Proteomes" id="UP001526246"/>
    </source>
</evidence>
<protein>
    <submittedName>
        <fullName evidence="3">AAA family ATPase</fullName>
    </submittedName>
</protein>
<comment type="caution">
    <text evidence="3">The sequence shown here is derived from an EMBL/GenBank/DDBJ whole genome shotgun (WGS) entry which is preliminary data.</text>
</comment>
<dbReference type="EMBL" id="JAPDOB010000001">
    <property type="protein sequence ID" value="MCW3796928.1"/>
    <property type="molecule type" value="Genomic_DNA"/>
</dbReference>
<dbReference type="InterPro" id="IPR051396">
    <property type="entry name" value="Bact_Antivir_Def_Nuclease"/>
</dbReference>
<organism evidence="3 4">
    <name type="scientific">Sphingomonas arvum</name>
    <dbReference type="NCBI Taxonomy" id="2992113"/>
    <lineage>
        <taxon>Bacteria</taxon>
        <taxon>Pseudomonadati</taxon>
        <taxon>Pseudomonadota</taxon>
        <taxon>Alphaproteobacteria</taxon>
        <taxon>Sphingomonadales</taxon>
        <taxon>Sphingomonadaceae</taxon>
        <taxon>Sphingomonas</taxon>
    </lineage>
</organism>
<dbReference type="InterPro" id="IPR003959">
    <property type="entry name" value="ATPase_AAA_core"/>
</dbReference>
<name>A0ABT3JCX4_9SPHN</name>
<dbReference type="PANTHER" id="PTHR43581">
    <property type="entry name" value="ATP/GTP PHOSPHATASE"/>
    <property type="match status" value="1"/>
</dbReference>
<evidence type="ECO:0000313" key="3">
    <source>
        <dbReference type="EMBL" id="MCW3796928.1"/>
    </source>
</evidence>
<feature type="domain" description="Rad50/SbcC-type AAA" evidence="2">
    <location>
        <begin position="5"/>
        <end position="57"/>
    </location>
</feature>